<proteinExistence type="predicted"/>
<organism evidence="1">
    <name type="scientific">Rhizophora mucronata</name>
    <name type="common">Asiatic mangrove</name>
    <dbReference type="NCBI Taxonomy" id="61149"/>
    <lineage>
        <taxon>Eukaryota</taxon>
        <taxon>Viridiplantae</taxon>
        <taxon>Streptophyta</taxon>
        <taxon>Embryophyta</taxon>
        <taxon>Tracheophyta</taxon>
        <taxon>Spermatophyta</taxon>
        <taxon>Magnoliopsida</taxon>
        <taxon>eudicotyledons</taxon>
        <taxon>Gunneridae</taxon>
        <taxon>Pentapetalae</taxon>
        <taxon>rosids</taxon>
        <taxon>fabids</taxon>
        <taxon>Malpighiales</taxon>
        <taxon>Rhizophoraceae</taxon>
        <taxon>Rhizophora</taxon>
    </lineage>
</organism>
<name>A0A2P2J2X2_RHIMU</name>
<accession>A0A2P2J2X2</accession>
<dbReference type="EMBL" id="GGEC01007383">
    <property type="protein sequence ID" value="MBW87866.1"/>
    <property type="molecule type" value="Transcribed_RNA"/>
</dbReference>
<protein>
    <submittedName>
        <fullName evidence="1">Uncharacterized protein</fullName>
    </submittedName>
</protein>
<sequence length="15" mass="1855">MFCFRALSLVRRRSL</sequence>
<evidence type="ECO:0000313" key="1">
    <source>
        <dbReference type="EMBL" id="MBW87866.1"/>
    </source>
</evidence>
<reference evidence="1" key="1">
    <citation type="submission" date="2018-02" db="EMBL/GenBank/DDBJ databases">
        <title>Rhizophora mucronata_Transcriptome.</title>
        <authorList>
            <person name="Meera S.P."/>
            <person name="Sreeshan A."/>
            <person name="Augustine A."/>
        </authorList>
    </citation>
    <scope>NUCLEOTIDE SEQUENCE</scope>
    <source>
        <tissue evidence="1">Leaf</tissue>
    </source>
</reference>